<dbReference type="CDD" id="cd12914">
    <property type="entry name" value="PDC1_DGC_like"/>
    <property type="match status" value="1"/>
</dbReference>
<gene>
    <name evidence="2" type="ORF">N825_21660</name>
</gene>
<feature type="transmembrane region" description="Helical" evidence="1">
    <location>
        <begin position="15"/>
        <end position="36"/>
    </location>
</feature>
<accession>W9GT27</accession>
<dbReference type="CDD" id="cd12915">
    <property type="entry name" value="PDC2_DGC_like"/>
    <property type="match status" value="1"/>
</dbReference>
<keyword evidence="3" id="KW-1185">Reference proteome</keyword>
<keyword evidence="1" id="KW-0812">Transmembrane</keyword>
<keyword evidence="1" id="KW-1133">Transmembrane helix</keyword>
<dbReference type="STRING" id="1385369.N825_21660"/>
<proteinExistence type="predicted"/>
<sequence>MPEPYPNGIVMRLQLVHRLMLVVGCALVPVSLLQAWSTLELESRQVDATRAEALRLLALIEDRQAATIAGVRQILTVLRQTKVVIERDWDGCQDLLDRLAEELPAHLDIHVTDDRGVVRCATEVPLVGLDAAEREPLVAALGGARFAVGSHVVARTGGGPALPLAVPIRDRVTGAVVGVVAALLATHSLGALGVDEPLPPNATLTVADRTGTILARIPDVGGLTGARLPDDLMTLALQGDGGARELRDLDGTTRLVAFSPVGGGPTNLFVPVGLDQAGALSAIRRARLLTLLPLAVAAIGSVLLALWLGRQYVRAPAAHLAVVALGGFGGARVGRRERRGVRPIGH</sequence>
<feature type="transmembrane region" description="Helical" evidence="1">
    <location>
        <begin position="288"/>
        <end position="309"/>
    </location>
</feature>
<dbReference type="EMBL" id="AVFL01000031">
    <property type="protein sequence ID" value="EWY37055.1"/>
    <property type="molecule type" value="Genomic_DNA"/>
</dbReference>
<comment type="caution">
    <text evidence="2">The sequence shown here is derived from an EMBL/GenBank/DDBJ whole genome shotgun (WGS) entry which is preliminary data.</text>
</comment>
<evidence type="ECO:0000313" key="2">
    <source>
        <dbReference type="EMBL" id="EWY37055.1"/>
    </source>
</evidence>
<keyword evidence="1" id="KW-0472">Membrane</keyword>
<evidence type="ECO:0000256" key="1">
    <source>
        <dbReference type="SAM" id="Phobius"/>
    </source>
</evidence>
<evidence type="ECO:0000313" key="3">
    <source>
        <dbReference type="Proteomes" id="UP000019486"/>
    </source>
</evidence>
<dbReference type="Proteomes" id="UP000019486">
    <property type="component" value="Unassembled WGS sequence"/>
</dbReference>
<feature type="transmembrane region" description="Helical" evidence="1">
    <location>
        <begin position="315"/>
        <end position="334"/>
    </location>
</feature>
<name>W9GT27_9PROT</name>
<dbReference type="AlphaFoldDB" id="W9GT27"/>
<organism evidence="2 3">
    <name type="scientific">Skermanella stibiiresistens SB22</name>
    <dbReference type="NCBI Taxonomy" id="1385369"/>
    <lineage>
        <taxon>Bacteria</taxon>
        <taxon>Pseudomonadati</taxon>
        <taxon>Pseudomonadota</taxon>
        <taxon>Alphaproteobacteria</taxon>
        <taxon>Rhodospirillales</taxon>
        <taxon>Azospirillaceae</taxon>
        <taxon>Skermanella</taxon>
    </lineage>
</organism>
<reference evidence="2 3" key="1">
    <citation type="submission" date="2013-08" db="EMBL/GenBank/DDBJ databases">
        <title>The genome sequence of Skermanella stibiiresistens.</title>
        <authorList>
            <person name="Zhu W."/>
            <person name="Wang G."/>
        </authorList>
    </citation>
    <scope>NUCLEOTIDE SEQUENCE [LARGE SCALE GENOMIC DNA]</scope>
    <source>
        <strain evidence="2 3">SB22</strain>
    </source>
</reference>
<protein>
    <submittedName>
        <fullName evidence="2">Uncharacterized protein</fullName>
    </submittedName>
</protein>
<dbReference type="Gene3D" id="3.30.450.20">
    <property type="entry name" value="PAS domain"/>
    <property type="match status" value="2"/>
</dbReference>